<dbReference type="PANTHER" id="PTHR11352:SF0">
    <property type="entry name" value="PROLIFERATING CELL NUCLEAR ANTIGEN"/>
    <property type="match status" value="1"/>
</dbReference>
<evidence type="ECO:0000313" key="2">
    <source>
        <dbReference type="Proteomes" id="UP001054821"/>
    </source>
</evidence>
<proteinExistence type="predicted"/>
<comment type="caution">
    <text evidence="1">The sequence shown here is derived from an EMBL/GenBank/DDBJ whole genome shotgun (WGS) entry which is preliminary data.</text>
</comment>
<dbReference type="Gene3D" id="3.70.10.10">
    <property type="match status" value="1"/>
</dbReference>
<dbReference type="GO" id="GO:0043626">
    <property type="term" value="C:PCNA complex"/>
    <property type="evidence" value="ECO:0007669"/>
    <property type="project" value="TreeGrafter"/>
</dbReference>
<dbReference type="GO" id="GO:0006272">
    <property type="term" value="P:leading strand elongation"/>
    <property type="evidence" value="ECO:0007669"/>
    <property type="project" value="TreeGrafter"/>
</dbReference>
<dbReference type="GO" id="GO:0003677">
    <property type="term" value="F:DNA binding"/>
    <property type="evidence" value="ECO:0007669"/>
    <property type="project" value="InterPro"/>
</dbReference>
<dbReference type="Proteomes" id="UP001054821">
    <property type="component" value="Chromosome 2"/>
</dbReference>
<dbReference type="EMBL" id="JAJFAZ020000002">
    <property type="protein sequence ID" value="KAI5345529.1"/>
    <property type="molecule type" value="Genomic_DNA"/>
</dbReference>
<reference evidence="1 2" key="1">
    <citation type="journal article" date="2022" name="G3 (Bethesda)">
        <title>Whole-genome sequence and methylome profiling of the almond [Prunus dulcis (Mill.) D.A. Webb] cultivar 'Nonpareil'.</title>
        <authorList>
            <person name="D'Amico-Willman K.M."/>
            <person name="Ouma W.Z."/>
            <person name="Meulia T."/>
            <person name="Sideli G.M."/>
            <person name="Gradziel T.M."/>
            <person name="Fresnedo-Ramirez J."/>
        </authorList>
    </citation>
    <scope>NUCLEOTIDE SEQUENCE [LARGE SCALE GENOMIC DNA]</scope>
    <source>
        <strain evidence="1">Clone GOH B32 T37-40</strain>
    </source>
</reference>
<keyword evidence="2" id="KW-1185">Reference proteome</keyword>
<sequence length="258" mass="28645">MDFREGVICVAPDDVTLVAGVPDVPGVGVPVLALRMKPYMFSSFICTESVCLAFDLTVFYQNLFKVLKGDLLQLSGSAKAYFIDFDLLNYSEKLETRRVLATQFPMLSTHIGRMNVPQLRNHYQVAVGIPAEDFRLLIMKLSQFGVLVLDSVMLHNPLSFTVTLHIISIYASITATAVEFSVKNEKVIFKQPKQCTIKGAVGEDPVVLAFNLIHSDAIVNASILSNVVLLFGQTQTHGFSVVLKFFFGRLGSLEYYFC</sequence>
<dbReference type="PANTHER" id="PTHR11352">
    <property type="entry name" value="PROLIFERATING CELL NUCLEAR ANTIGEN"/>
    <property type="match status" value="1"/>
</dbReference>
<dbReference type="GO" id="GO:0006298">
    <property type="term" value="P:mismatch repair"/>
    <property type="evidence" value="ECO:0007669"/>
    <property type="project" value="TreeGrafter"/>
</dbReference>
<dbReference type="GO" id="GO:0019985">
    <property type="term" value="P:translesion synthesis"/>
    <property type="evidence" value="ECO:0007669"/>
    <property type="project" value="TreeGrafter"/>
</dbReference>
<gene>
    <name evidence="1" type="ORF">L3X38_013406</name>
</gene>
<organism evidence="1 2">
    <name type="scientific">Prunus dulcis</name>
    <name type="common">Almond</name>
    <name type="synonym">Amygdalus dulcis</name>
    <dbReference type="NCBI Taxonomy" id="3755"/>
    <lineage>
        <taxon>Eukaryota</taxon>
        <taxon>Viridiplantae</taxon>
        <taxon>Streptophyta</taxon>
        <taxon>Embryophyta</taxon>
        <taxon>Tracheophyta</taxon>
        <taxon>Spermatophyta</taxon>
        <taxon>Magnoliopsida</taxon>
        <taxon>eudicotyledons</taxon>
        <taxon>Gunneridae</taxon>
        <taxon>Pentapetalae</taxon>
        <taxon>rosids</taxon>
        <taxon>fabids</taxon>
        <taxon>Rosales</taxon>
        <taxon>Rosaceae</taxon>
        <taxon>Amygdaloideae</taxon>
        <taxon>Amygdaleae</taxon>
        <taxon>Prunus</taxon>
    </lineage>
</organism>
<evidence type="ECO:0000313" key="1">
    <source>
        <dbReference type="EMBL" id="KAI5345529.1"/>
    </source>
</evidence>
<dbReference type="AlphaFoldDB" id="A0AAD4WMT9"/>
<accession>A0AAD4WMT9</accession>
<protein>
    <submittedName>
        <fullName evidence="1">Uncharacterized protein</fullName>
    </submittedName>
</protein>
<dbReference type="GO" id="GO:0030337">
    <property type="term" value="F:DNA polymerase processivity factor activity"/>
    <property type="evidence" value="ECO:0007669"/>
    <property type="project" value="InterPro"/>
</dbReference>
<dbReference type="GO" id="GO:0006275">
    <property type="term" value="P:regulation of DNA replication"/>
    <property type="evidence" value="ECO:0007669"/>
    <property type="project" value="InterPro"/>
</dbReference>
<dbReference type="InterPro" id="IPR000730">
    <property type="entry name" value="Pr_cel_nuc_antig"/>
</dbReference>
<name>A0AAD4WMT9_PRUDU</name>